<keyword evidence="4" id="KW-0297">G-protein coupled receptor</keyword>
<name>A0AAV2TRM8_CALDB</name>
<dbReference type="EMBL" id="CAXLJL010000556">
    <property type="protein sequence ID" value="CAL5138929.1"/>
    <property type="molecule type" value="Genomic_DNA"/>
</dbReference>
<comment type="caution">
    <text evidence="10">The sequence shown here is derived from an EMBL/GenBank/DDBJ whole genome shotgun (WGS) entry which is preliminary data.</text>
</comment>
<feature type="transmembrane region" description="Helical" evidence="8">
    <location>
        <begin position="20"/>
        <end position="41"/>
    </location>
</feature>
<evidence type="ECO:0000256" key="7">
    <source>
        <dbReference type="ARBA" id="ARBA00023224"/>
    </source>
</evidence>
<comment type="subcellular location">
    <subcellularLocation>
        <location evidence="1">Membrane</location>
        <topology evidence="1">Multi-pass membrane protein</topology>
    </subcellularLocation>
</comment>
<dbReference type="GO" id="GO:0005886">
    <property type="term" value="C:plasma membrane"/>
    <property type="evidence" value="ECO:0007669"/>
    <property type="project" value="TreeGrafter"/>
</dbReference>
<feature type="domain" description="G-protein coupled receptors family 1 profile" evidence="9">
    <location>
        <begin position="31"/>
        <end position="305"/>
    </location>
</feature>
<gene>
    <name evidence="10" type="ORF">CDAUBV1_LOCUS13993</name>
</gene>
<keyword evidence="5 8" id="KW-0472">Membrane</keyword>
<feature type="transmembrane region" description="Helical" evidence="8">
    <location>
        <begin position="188"/>
        <end position="217"/>
    </location>
</feature>
<dbReference type="SUPFAM" id="SSF81321">
    <property type="entry name" value="Family A G protein-coupled receptor-like"/>
    <property type="match status" value="1"/>
</dbReference>
<evidence type="ECO:0000256" key="5">
    <source>
        <dbReference type="ARBA" id="ARBA00023136"/>
    </source>
</evidence>
<dbReference type="PROSITE" id="PS50262">
    <property type="entry name" value="G_PROTEIN_RECEP_F1_2"/>
    <property type="match status" value="1"/>
</dbReference>
<dbReference type="PRINTS" id="PR00237">
    <property type="entry name" value="GPCRRHODOPSN"/>
</dbReference>
<dbReference type="Gene3D" id="1.20.1070.10">
    <property type="entry name" value="Rhodopsin 7-helix transmembrane proteins"/>
    <property type="match status" value="1"/>
</dbReference>
<evidence type="ECO:0000256" key="3">
    <source>
        <dbReference type="ARBA" id="ARBA00022989"/>
    </source>
</evidence>
<keyword evidence="6" id="KW-0675">Receptor</keyword>
<dbReference type="AlphaFoldDB" id="A0AAV2TRM8"/>
<evidence type="ECO:0000259" key="9">
    <source>
        <dbReference type="PROSITE" id="PS50262"/>
    </source>
</evidence>
<proteinExistence type="predicted"/>
<evidence type="ECO:0000256" key="1">
    <source>
        <dbReference type="ARBA" id="ARBA00004141"/>
    </source>
</evidence>
<evidence type="ECO:0000256" key="6">
    <source>
        <dbReference type="ARBA" id="ARBA00023170"/>
    </source>
</evidence>
<accession>A0AAV2TRM8</accession>
<feature type="transmembrane region" description="Helical" evidence="8">
    <location>
        <begin position="241"/>
        <end position="264"/>
    </location>
</feature>
<sequence>MVDSNASDYSALVGAFRGYVSPVIAILGILGNIFIIIVFIPESPRSRFSVYAMFLAVANGITLITNTLIDDFMGRGLHYATGQKIYYKVDSASEFSCKSVEYISNVMYFINSYILVIFSFDRILTIYRPIKFYSIYHKRYAILSCVIVYIAGFIANSPLLFVQTLVKDPASRTNFTCRMLEDHPVAKFTIGFEVVCIFAIPFFVVLILNSLICVQFAKLKHTRRRLLPADRIRSRLEMSRVTGHLAMSTAFLLLYLPMVCFVLIRLHITLTQVDRYTVYAQRIIDLSKFFSSVKDITYAMNFLLYMVFLKNFRKRFIRIFRCKGPDPVASTFKDPGDGRPATTETHMLESLGRH</sequence>
<dbReference type="PANTHER" id="PTHR24243:SF230">
    <property type="entry name" value="G-PROTEIN COUPLED RECEPTORS FAMILY 1 PROFILE DOMAIN-CONTAINING PROTEIN"/>
    <property type="match status" value="1"/>
</dbReference>
<dbReference type="Pfam" id="PF00001">
    <property type="entry name" value="7tm_1"/>
    <property type="match status" value="1"/>
</dbReference>
<reference evidence="10" key="1">
    <citation type="submission" date="2024-06" db="EMBL/GenBank/DDBJ databases">
        <authorList>
            <person name="Liu X."/>
            <person name="Lenzi L."/>
            <person name="Haldenby T S."/>
            <person name="Uol C."/>
        </authorList>
    </citation>
    <scope>NUCLEOTIDE SEQUENCE</scope>
</reference>
<evidence type="ECO:0000256" key="4">
    <source>
        <dbReference type="ARBA" id="ARBA00023040"/>
    </source>
</evidence>
<dbReference type="InterPro" id="IPR017452">
    <property type="entry name" value="GPCR_Rhodpsn_7TM"/>
</dbReference>
<feature type="transmembrane region" description="Helical" evidence="8">
    <location>
        <begin position="102"/>
        <end position="120"/>
    </location>
</feature>
<dbReference type="GO" id="GO:0004930">
    <property type="term" value="F:G protein-coupled receptor activity"/>
    <property type="evidence" value="ECO:0007669"/>
    <property type="project" value="UniProtKB-KW"/>
</dbReference>
<dbReference type="InterPro" id="IPR000276">
    <property type="entry name" value="GPCR_Rhodpsn"/>
</dbReference>
<keyword evidence="3 8" id="KW-1133">Transmembrane helix</keyword>
<organism evidence="10 11">
    <name type="scientific">Calicophoron daubneyi</name>
    <name type="common">Rumen fluke</name>
    <name type="synonym">Paramphistomum daubneyi</name>
    <dbReference type="NCBI Taxonomy" id="300641"/>
    <lineage>
        <taxon>Eukaryota</taxon>
        <taxon>Metazoa</taxon>
        <taxon>Spiralia</taxon>
        <taxon>Lophotrochozoa</taxon>
        <taxon>Platyhelminthes</taxon>
        <taxon>Trematoda</taxon>
        <taxon>Digenea</taxon>
        <taxon>Plagiorchiida</taxon>
        <taxon>Pronocephalata</taxon>
        <taxon>Paramphistomoidea</taxon>
        <taxon>Paramphistomidae</taxon>
        <taxon>Calicophoron</taxon>
    </lineage>
</organism>
<evidence type="ECO:0000256" key="8">
    <source>
        <dbReference type="SAM" id="Phobius"/>
    </source>
</evidence>
<feature type="transmembrane region" description="Helical" evidence="8">
    <location>
        <begin position="48"/>
        <end position="69"/>
    </location>
</feature>
<keyword evidence="2 8" id="KW-0812">Transmembrane</keyword>
<feature type="transmembrane region" description="Helical" evidence="8">
    <location>
        <begin position="296"/>
        <end position="312"/>
    </location>
</feature>
<evidence type="ECO:0000313" key="11">
    <source>
        <dbReference type="Proteomes" id="UP001497525"/>
    </source>
</evidence>
<evidence type="ECO:0000256" key="2">
    <source>
        <dbReference type="ARBA" id="ARBA00022692"/>
    </source>
</evidence>
<evidence type="ECO:0000313" key="10">
    <source>
        <dbReference type="EMBL" id="CAL5138929.1"/>
    </source>
</evidence>
<protein>
    <recommendedName>
        <fullName evidence="9">G-protein coupled receptors family 1 profile domain-containing protein</fullName>
    </recommendedName>
</protein>
<keyword evidence="7" id="KW-0807">Transducer</keyword>
<feature type="transmembrane region" description="Helical" evidence="8">
    <location>
        <begin position="140"/>
        <end position="161"/>
    </location>
</feature>
<dbReference type="Proteomes" id="UP001497525">
    <property type="component" value="Unassembled WGS sequence"/>
</dbReference>
<dbReference type="PANTHER" id="PTHR24243">
    <property type="entry name" value="G-PROTEIN COUPLED RECEPTOR"/>
    <property type="match status" value="1"/>
</dbReference>